<dbReference type="PROSITE" id="PS50943">
    <property type="entry name" value="HTH_CROC1"/>
    <property type="match status" value="1"/>
</dbReference>
<dbReference type="Gene3D" id="1.10.260.40">
    <property type="entry name" value="lambda repressor-like DNA-binding domains"/>
    <property type="match status" value="1"/>
</dbReference>
<evidence type="ECO:0000313" key="3">
    <source>
        <dbReference type="Proteomes" id="UP000269292"/>
    </source>
</evidence>
<proteinExistence type="predicted"/>
<dbReference type="InterPro" id="IPR001387">
    <property type="entry name" value="Cro/C1-type_HTH"/>
</dbReference>
<keyword evidence="2" id="KW-0238">DNA-binding</keyword>
<dbReference type="Pfam" id="PF13560">
    <property type="entry name" value="HTH_31"/>
    <property type="match status" value="1"/>
</dbReference>
<dbReference type="GeneID" id="60321116"/>
<dbReference type="RefSeq" id="YP_009949709.1">
    <property type="nucleotide sequence ID" value="NC_051583.1"/>
</dbReference>
<name>A0A386K9H3_9CAUD</name>
<sequence length="128" mass="14179">MKPDTYTTGLGELIRAHRLYLGLSQRDMAAKLDKDRRDYQRIEQGRDACPPGLLGRIEALTDQFDDQVETVLEVARRDGGVNIAIPADDRDGQWTWERNVAGRAALLATAESDGPPITFTIVPAERSA</sequence>
<protein>
    <submittedName>
        <fullName evidence="2">Helix-turn-helix DNA-binding domain protein</fullName>
    </submittedName>
</protein>
<dbReference type="Proteomes" id="UP000269292">
    <property type="component" value="Segment"/>
</dbReference>
<evidence type="ECO:0000259" key="1">
    <source>
        <dbReference type="PROSITE" id="PS50943"/>
    </source>
</evidence>
<reference evidence="2 3" key="1">
    <citation type="submission" date="2018-08" db="EMBL/GenBank/DDBJ databases">
        <authorList>
            <person name="Washington J.M."/>
            <person name="Garlena R.A."/>
            <person name="Russell D.A."/>
            <person name="Pope W.H."/>
            <person name="Jacobs-Sera D."/>
            <person name="Hatfull G.F."/>
        </authorList>
    </citation>
    <scope>NUCLEOTIDE SEQUENCE [LARGE SCALE GENOMIC DNA]</scope>
</reference>
<evidence type="ECO:0000313" key="2">
    <source>
        <dbReference type="EMBL" id="AYD82041.1"/>
    </source>
</evidence>
<organism evidence="2 3">
    <name type="scientific">Mycobacterium phage Saguaro</name>
    <dbReference type="NCBI Taxonomy" id="2315616"/>
    <lineage>
        <taxon>Viruses</taxon>
        <taxon>Duplodnaviria</taxon>
        <taxon>Heunggongvirae</taxon>
        <taxon>Uroviricota</taxon>
        <taxon>Caudoviricetes</taxon>
        <taxon>Bclasvirinae</taxon>
        <taxon>Saguarovirus</taxon>
        <taxon>Saguarovirus saguaro</taxon>
    </lineage>
</organism>
<dbReference type="EMBL" id="MH744423">
    <property type="protein sequence ID" value="AYD82041.1"/>
    <property type="molecule type" value="Genomic_DNA"/>
</dbReference>
<dbReference type="GO" id="GO:0003677">
    <property type="term" value="F:DNA binding"/>
    <property type="evidence" value="ECO:0007669"/>
    <property type="project" value="UniProtKB-KW"/>
</dbReference>
<dbReference type="CDD" id="cd00093">
    <property type="entry name" value="HTH_XRE"/>
    <property type="match status" value="1"/>
</dbReference>
<feature type="domain" description="HTH cro/C1-type" evidence="1">
    <location>
        <begin position="14"/>
        <end position="46"/>
    </location>
</feature>
<dbReference type="SMART" id="SM00530">
    <property type="entry name" value="HTH_XRE"/>
    <property type="match status" value="1"/>
</dbReference>
<dbReference type="KEGG" id="vg:60321116"/>
<dbReference type="InterPro" id="IPR010982">
    <property type="entry name" value="Lambda_DNA-bd_dom_sf"/>
</dbReference>
<keyword evidence="3" id="KW-1185">Reference proteome</keyword>
<accession>A0A386K9H3</accession>
<dbReference type="SUPFAM" id="SSF47413">
    <property type="entry name" value="lambda repressor-like DNA-binding domains"/>
    <property type="match status" value="1"/>
</dbReference>
<gene>
    <name evidence="2" type="primary">46</name>
    <name evidence="2" type="ORF">SEA_SAGUARO_46</name>
</gene>